<dbReference type="PIRSF" id="PIRSF037091">
    <property type="entry name" value="AP2_complex_alpha"/>
    <property type="match status" value="1"/>
</dbReference>
<dbReference type="InterPro" id="IPR009028">
    <property type="entry name" value="Coatomer/calthrin_app_sub_C"/>
</dbReference>
<dbReference type="AlphaFoldDB" id="A0A060TA02"/>
<dbReference type="Gene3D" id="1.25.10.10">
    <property type="entry name" value="Leucine-rich Repeat Variant"/>
    <property type="match status" value="1"/>
</dbReference>
<dbReference type="InterPro" id="IPR050840">
    <property type="entry name" value="Adaptor_Complx_Large_Subunit"/>
</dbReference>
<feature type="region of interest" description="Disordered" evidence="9">
    <location>
        <begin position="640"/>
        <end position="688"/>
    </location>
</feature>
<evidence type="ECO:0000259" key="10">
    <source>
        <dbReference type="SMART" id="SM00809"/>
    </source>
</evidence>
<proteinExistence type="inferred from homology"/>
<dbReference type="SMART" id="SM00809">
    <property type="entry name" value="Alpha_adaptinC2"/>
    <property type="match status" value="1"/>
</dbReference>
<dbReference type="Gene3D" id="2.60.40.1230">
    <property type="match status" value="1"/>
</dbReference>
<dbReference type="GO" id="GO:0006886">
    <property type="term" value="P:intracellular protein transport"/>
    <property type="evidence" value="ECO:0007669"/>
    <property type="project" value="UniProtKB-UniRule"/>
</dbReference>
<name>A0A060TA02_BLAAD</name>
<feature type="domain" description="Clathrin adaptor alpha/beta/gamma-adaptin appendage Ig-like subdomain" evidence="10">
    <location>
        <begin position="701"/>
        <end position="813"/>
    </location>
</feature>
<accession>A0A060TA02</accession>
<evidence type="ECO:0000313" key="11">
    <source>
        <dbReference type="EMBL" id="CDP35677.1"/>
    </source>
</evidence>
<dbReference type="PhylomeDB" id="A0A060TA02"/>
<sequence length="942" mass="105555">MSQPMKGLVQFIADLRSARAREAEVKRVNQELANIRQKFRDSNLSGYNKKKYVCKLIYMYILGYEIDFGHSEFVSLLSSSKYSEKQVGYLAISLFLNENSPMLDMVLNSTRKDLQSLNDLDTCMALNCIATVGGATMAHALADDVFKLLISPTSPNFVRKKAALTLVRLYRKAPQIISPSWPDRIMALLDDPDIGVTTSVSSLVIALAQDDPTDFKMSYGKVVRRLQSLVFDKECPPEYMYYDVPCPWLYIKLFRLLQYYPPTEDETLFDALRKVIFRVIETNAVTSRNSQQNNAQNAVLFEAIALAIHIDVDPTLLERIVEALGEFLQSQETNVRYLSLSAMANLAARYEDIPVKRHLLTIIQSLKDRDISVRRKAVDLLYCLCDSANVKTIVNELLLYLQAADFAIREEMVIRIAVLVEKYATEFEWYIDISLRLISIAGNHVSDEVWQRVVQIVVNNEGLQAYAARTVLQYLKTPNIHETMVKVGGYILGEYGHLVAEEDGFAPLDQFLALHDKFSTCSVPTKVLLLTTYIKFANLFAEIKPQVLQVFEFHSTSYDSEIQQRACEYLRLANYRDPALLATVWDEIPPFPERTSALLTRMHSKYAHSEDKRVWALGNKQGQADRHPLQLDVSGAAKRLASPNQSVSSSTTSLPDTNGTANGKDSARPAPPMPRKSSSSTTASGTKGLNLLTSGWETGYKALLTRQEGMFYKDSLLHIGLRSDYRRHLGCVVLYFRNVSGGEIQSLSVELINPAGDSQVRVGTKNIPDSTLAPGETTDQVVIIDAKEPFLEAPRIKVTYMAGTVKAVTLKLPVILEKFMEPAPLDSTNFFTRWKQLTAPGLESQKVFKNMSASSTETAPTTSADDLDLIKSLNWNVIPNVDKNPNNIVGASVVHTSSGGNFGCLMRLEPNEQRTMYRVTVRTTDDRVGDILAKNIIDTYQL</sequence>
<evidence type="ECO:0000256" key="3">
    <source>
        <dbReference type="ARBA" id="ARBA00022583"/>
    </source>
</evidence>
<dbReference type="InterPro" id="IPR016024">
    <property type="entry name" value="ARM-type_fold"/>
</dbReference>
<organism evidence="11">
    <name type="scientific">Blastobotrys adeninivorans</name>
    <name type="common">Yeast</name>
    <name type="synonym">Arxula adeninivorans</name>
    <dbReference type="NCBI Taxonomy" id="409370"/>
    <lineage>
        <taxon>Eukaryota</taxon>
        <taxon>Fungi</taxon>
        <taxon>Dikarya</taxon>
        <taxon>Ascomycota</taxon>
        <taxon>Saccharomycotina</taxon>
        <taxon>Dipodascomycetes</taxon>
        <taxon>Dipodascales</taxon>
        <taxon>Trichomonascaceae</taxon>
        <taxon>Blastobotrys</taxon>
    </lineage>
</organism>
<dbReference type="Pfam" id="PF01602">
    <property type="entry name" value="Adaptin_N"/>
    <property type="match status" value="1"/>
</dbReference>
<keyword evidence="3 7" id="KW-0254">Endocytosis</keyword>
<dbReference type="SUPFAM" id="SSF48371">
    <property type="entry name" value="ARM repeat"/>
    <property type="match status" value="1"/>
</dbReference>
<dbReference type="InterPro" id="IPR012295">
    <property type="entry name" value="TBP_dom_sf"/>
</dbReference>
<dbReference type="Pfam" id="PF02296">
    <property type="entry name" value="Alpha_adaptin_C"/>
    <property type="match status" value="1"/>
</dbReference>
<keyword evidence="5 7" id="KW-0472">Membrane</keyword>
<feature type="binding site" evidence="8">
    <location>
        <position position="47"/>
    </location>
    <ligand>
        <name>a 1,2-diacyl-sn-glycero-3-phospho-(1D-myo-inositol-3,4,5-trisphosphate)</name>
        <dbReference type="ChEBI" id="CHEBI:57836"/>
    </ligand>
</feature>
<feature type="binding site" evidence="8">
    <location>
        <position position="38"/>
    </location>
    <ligand>
        <name>a 1,2-diacyl-sn-glycero-3-phospho-(1D-myo-inositol-3,4,5-trisphosphate)</name>
        <dbReference type="ChEBI" id="CHEBI:57836"/>
    </ligand>
</feature>
<evidence type="ECO:0000256" key="9">
    <source>
        <dbReference type="SAM" id="MobiDB-lite"/>
    </source>
</evidence>
<reference evidence="11" key="2">
    <citation type="submission" date="2014-06" db="EMBL/GenBank/DDBJ databases">
        <title>The complete genome of Blastobotrys (Arxula) adeninivorans LS3 - a yeast of biotechnological interest.</title>
        <authorList>
            <person name="Kunze G."/>
            <person name="Gaillardin C."/>
            <person name="Czernicka M."/>
            <person name="Durrens P."/>
            <person name="Martin T."/>
            <person name="Boer E."/>
            <person name="Gabaldon T."/>
            <person name="Cruz J."/>
            <person name="Talla E."/>
            <person name="Marck C."/>
            <person name="Goffeau A."/>
            <person name="Barbe V."/>
            <person name="Baret P."/>
            <person name="Baronian K."/>
            <person name="Beier S."/>
            <person name="Bleykasten C."/>
            <person name="Bode R."/>
            <person name="Casaregola S."/>
            <person name="Despons L."/>
            <person name="Fairhead C."/>
            <person name="Giersberg M."/>
            <person name="Gierski P."/>
            <person name="Hahnel U."/>
            <person name="Hartmann A."/>
            <person name="Jankowska D."/>
            <person name="Jubin C."/>
            <person name="Jung P."/>
            <person name="Lafontaine I."/>
            <person name="Leh-Louis V."/>
            <person name="Lemaire M."/>
            <person name="Marcet-Houben M."/>
            <person name="Mascher M."/>
            <person name="Morel G."/>
            <person name="Richard G.-F."/>
            <person name="Riechen J."/>
            <person name="Sacerdot C."/>
            <person name="Sarkar A."/>
            <person name="Savel G."/>
            <person name="Schacherer J."/>
            <person name="Sherman D."/>
            <person name="Straub M.-L."/>
            <person name="Stein N."/>
            <person name="Thierry A."/>
            <person name="Trautwein-Schult A."/>
            <person name="Westhof E."/>
            <person name="Worch S."/>
            <person name="Dujon B."/>
            <person name="Souciet J.-L."/>
            <person name="Wincker P."/>
            <person name="Scholz U."/>
            <person name="Neuveglise N."/>
        </authorList>
    </citation>
    <scope>NUCLEOTIDE SEQUENCE</scope>
    <source>
        <strain evidence="11">LS3</strain>
    </source>
</reference>
<dbReference type="InterPro" id="IPR011989">
    <property type="entry name" value="ARM-like"/>
</dbReference>
<dbReference type="InterPro" id="IPR003164">
    <property type="entry name" value="Clathrin_a-adaptin_app_sub_C"/>
</dbReference>
<comment type="subcellular location">
    <subcellularLocation>
        <location evidence="1">Membrane</location>
        <location evidence="1">Coated pit</location>
        <topology evidence="1">Peripheral membrane protein</topology>
        <orientation evidence="1">Cytoplasmic side</orientation>
    </subcellularLocation>
</comment>
<keyword evidence="4 7" id="KW-0653">Protein transport</keyword>
<evidence type="ECO:0000256" key="6">
    <source>
        <dbReference type="ARBA" id="ARBA00023176"/>
    </source>
</evidence>
<dbReference type="GO" id="GO:0035615">
    <property type="term" value="F:clathrin adaptor activity"/>
    <property type="evidence" value="ECO:0007669"/>
    <property type="project" value="InterPro"/>
</dbReference>
<protein>
    <recommendedName>
        <fullName evidence="7">AP-2 complex subunit alpha</fullName>
    </recommendedName>
</protein>
<dbReference type="InterPro" id="IPR017104">
    <property type="entry name" value="AP2_complex_asu"/>
</dbReference>
<evidence type="ECO:0000256" key="8">
    <source>
        <dbReference type="PIRSR" id="PIRSR037091-1"/>
    </source>
</evidence>
<evidence type="ECO:0000256" key="2">
    <source>
        <dbReference type="ARBA" id="ARBA00022448"/>
    </source>
</evidence>
<dbReference type="PANTHER" id="PTHR22780">
    <property type="entry name" value="ADAPTIN, ALPHA/GAMMA/EPSILON"/>
    <property type="match status" value="1"/>
</dbReference>
<dbReference type="InterPro" id="IPR008152">
    <property type="entry name" value="Clathrin_a/b/g-adaptin_app_Ig"/>
</dbReference>
<reference evidence="11" key="1">
    <citation type="submission" date="2014-02" db="EMBL/GenBank/DDBJ databases">
        <authorList>
            <person name="Genoscope - CEA"/>
        </authorList>
    </citation>
    <scope>NUCLEOTIDE SEQUENCE</scope>
    <source>
        <strain evidence="11">LS3</strain>
    </source>
</reference>
<dbReference type="InterPro" id="IPR002553">
    <property type="entry name" value="Clathrin/coatomer_adapt-like_N"/>
</dbReference>
<dbReference type="Gene3D" id="3.30.310.10">
    <property type="entry name" value="TATA-Binding Protein"/>
    <property type="match status" value="1"/>
</dbReference>
<dbReference type="SUPFAM" id="SSF55711">
    <property type="entry name" value="Subdomain of clathrin and coatomer appendage domain"/>
    <property type="match status" value="1"/>
</dbReference>
<feature type="compositionally biased region" description="Polar residues" evidence="9">
    <location>
        <begin position="654"/>
        <end position="663"/>
    </location>
</feature>
<gene>
    <name evidence="11" type="ORF">GNLVRS02_ARAD1C40920g</name>
</gene>
<evidence type="ECO:0000256" key="7">
    <source>
        <dbReference type="PIRNR" id="PIRNR037091"/>
    </source>
</evidence>
<dbReference type="SUPFAM" id="SSF49348">
    <property type="entry name" value="Clathrin adaptor appendage domain"/>
    <property type="match status" value="1"/>
</dbReference>
<dbReference type="GO" id="GO:0030122">
    <property type="term" value="C:AP-2 adaptor complex"/>
    <property type="evidence" value="ECO:0007669"/>
    <property type="project" value="InterPro"/>
</dbReference>
<feature type="compositionally biased region" description="Low complexity" evidence="9">
    <location>
        <begin position="676"/>
        <end position="688"/>
    </location>
</feature>
<comment type="similarity">
    <text evidence="7">Belongs to the adaptor complexes large subunit family.</text>
</comment>
<dbReference type="InterPro" id="IPR013041">
    <property type="entry name" value="Clathrin_app_Ig-like_sf"/>
</dbReference>
<evidence type="ECO:0000256" key="5">
    <source>
        <dbReference type="ARBA" id="ARBA00023136"/>
    </source>
</evidence>
<evidence type="ECO:0000256" key="1">
    <source>
        <dbReference type="ARBA" id="ARBA00004277"/>
    </source>
</evidence>
<dbReference type="EMBL" id="HG937693">
    <property type="protein sequence ID" value="CDP35677.1"/>
    <property type="molecule type" value="Genomic_DNA"/>
</dbReference>
<keyword evidence="6 7" id="KW-0168">Coated pit</keyword>
<evidence type="ECO:0000256" key="4">
    <source>
        <dbReference type="ARBA" id="ARBA00022927"/>
    </source>
</evidence>
<keyword evidence="2 7" id="KW-0813">Transport</keyword>
<feature type="binding site" evidence="8">
    <location>
        <begin position="51"/>
        <end position="55"/>
    </location>
    <ligand>
        <name>a 1,2-diacyl-sn-glycero-3-phospho-(1D-myo-inositol-3,4,5-trisphosphate)</name>
        <dbReference type="ChEBI" id="CHEBI:57836"/>
    </ligand>
</feature>
<dbReference type="Pfam" id="PF02883">
    <property type="entry name" value="Alpha_adaptinC2"/>
    <property type="match status" value="1"/>
</dbReference>
<comment type="function">
    <text evidence="7">Adaptins are components of the adaptor complexes which link clathrin to receptors in coated vesicles. Clathrin-associated protein complexes are believed to interact with the cytoplasmic tails of membrane proteins, leading to their selection and concentration.</text>
</comment>
<dbReference type="GO" id="GO:0072583">
    <property type="term" value="P:clathrin-dependent endocytosis"/>
    <property type="evidence" value="ECO:0007669"/>
    <property type="project" value="InterPro"/>
</dbReference>